<evidence type="ECO:0000313" key="2">
    <source>
        <dbReference type="EMBL" id="GJH30400.1"/>
    </source>
</evidence>
<dbReference type="PRINTS" id="PR00038">
    <property type="entry name" value="HTHLUXR"/>
</dbReference>
<accession>A0AA37IIL7</accession>
<gene>
    <name evidence="2" type="ORF">CBA19CS42_37810</name>
</gene>
<comment type="caution">
    <text evidence="2">The sequence shown here is derived from an EMBL/GenBank/DDBJ whole genome shotgun (WGS) entry which is preliminary data.</text>
</comment>
<dbReference type="InterPro" id="IPR000792">
    <property type="entry name" value="Tscrpt_reg_LuxR_C"/>
</dbReference>
<evidence type="ECO:0000259" key="1">
    <source>
        <dbReference type="SMART" id="SM00421"/>
    </source>
</evidence>
<dbReference type="InterPro" id="IPR016032">
    <property type="entry name" value="Sig_transdc_resp-reg_C-effctor"/>
</dbReference>
<dbReference type="InterPro" id="IPR036388">
    <property type="entry name" value="WH-like_DNA-bd_sf"/>
</dbReference>
<feature type="domain" description="HTH luxR-type" evidence="1">
    <location>
        <begin position="297"/>
        <end position="354"/>
    </location>
</feature>
<dbReference type="AlphaFoldDB" id="A0AA37IIL7"/>
<name>A0AA37IIL7_9BURK</name>
<dbReference type="Proteomes" id="UP001055111">
    <property type="component" value="Unassembled WGS sequence"/>
</dbReference>
<dbReference type="Pfam" id="PF00196">
    <property type="entry name" value="GerE"/>
    <property type="match status" value="1"/>
</dbReference>
<dbReference type="SMART" id="SM00421">
    <property type="entry name" value="HTH_LUXR"/>
    <property type="match status" value="1"/>
</dbReference>
<dbReference type="SUPFAM" id="SSF46894">
    <property type="entry name" value="C-terminal effector domain of the bipartite response regulators"/>
    <property type="match status" value="1"/>
</dbReference>
<evidence type="ECO:0000313" key="3">
    <source>
        <dbReference type="Proteomes" id="UP001055111"/>
    </source>
</evidence>
<organism evidence="2 3">
    <name type="scientific">Caballeronia novacaledonica</name>
    <dbReference type="NCBI Taxonomy" id="1544861"/>
    <lineage>
        <taxon>Bacteria</taxon>
        <taxon>Pseudomonadati</taxon>
        <taxon>Pseudomonadota</taxon>
        <taxon>Betaproteobacteria</taxon>
        <taxon>Burkholderiales</taxon>
        <taxon>Burkholderiaceae</taxon>
        <taxon>Caballeronia</taxon>
    </lineage>
</organism>
<dbReference type="GO" id="GO:0006355">
    <property type="term" value="P:regulation of DNA-templated transcription"/>
    <property type="evidence" value="ECO:0007669"/>
    <property type="project" value="InterPro"/>
</dbReference>
<dbReference type="GO" id="GO:0003677">
    <property type="term" value="F:DNA binding"/>
    <property type="evidence" value="ECO:0007669"/>
    <property type="project" value="InterPro"/>
</dbReference>
<dbReference type="RefSeq" id="WP_238218046.1">
    <property type="nucleotide sequence ID" value="NZ_BPUS01000036.1"/>
</dbReference>
<dbReference type="EMBL" id="BPUS01000036">
    <property type="protein sequence ID" value="GJH30400.1"/>
    <property type="molecule type" value="Genomic_DNA"/>
</dbReference>
<reference evidence="2" key="1">
    <citation type="submission" date="2022-09" db="EMBL/GenBank/DDBJ databases">
        <title>Isolation and characterization of 3-chlorobenzoate degrading bacteria from soils in Shizuoka.</title>
        <authorList>
            <person name="Ifat A."/>
            <person name="Ogawa N."/>
            <person name="Kimbara K."/>
            <person name="Moriuchi R."/>
            <person name="Dohra H."/>
            <person name="Shintani M."/>
        </authorList>
    </citation>
    <scope>NUCLEOTIDE SEQUENCE</scope>
    <source>
        <strain evidence="2">19CS4-2</strain>
    </source>
</reference>
<proteinExistence type="predicted"/>
<protein>
    <submittedName>
        <fullName evidence="2">Helix-turn-helix transcriptional regulator</fullName>
    </submittedName>
</protein>
<sequence length="364" mass="40416">MNGKHAALGAHVRRLCSSGLDPKVVIPPVVAALREIAQGEWGMFYFADEHCDLDDLYSENPAAFDVLPAYMEEIHNAPAQEAMGVQFTAAMRRGRGFGNSAHWGRPVYEGPGYDCTWRPLQIHYALEQTATFGGRGFGSIEFLRPRGSRPFDERNEADLALFSHHLAHALTAPGAPVQRYSARGVSGVLVFDGAGQLLLSSPEARRCVALADGQSAAFSRGDLVPVWLRALVAGFVRLWHGQDASPCRITRRNRAGVFRFRAYRFNEAMLDHDRLAIAVHVEHHAPLALEVETLGYRFGLSARQRQLCSDLLEGLNYAQIAQRMSVSQSTVIDHARELYKRLEIHDREGLEASFPALARSEWNA</sequence>
<dbReference type="Gene3D" id="1.10.10.10">
    <property type="entry name" value="Winged helix-like DNA-binding domain superfamily/Winged helix DNA-binding domain"/>
    <property type="match status" value="1"/>
</dbReference>